<dbReference type="InterPro" id="IPR020827">
    <property type="entry name" value="Asparaginase/glutaminase_AS1"/>
</dbReference>
<dbReference type="Gene3D" id="3.40.50.40">
    <property type="match status" value="1"/>
</dbReference>
<protein>
    <recommendedName>
        <fullName evidence="2">asparaginase</fullName>
        <ecNumber evidence="2">3.5.1.1</ecNumber>
    </recommendedName>
</protein>
<dbReference type="Pfam" id="PF17763">
    <property type="entry name" value="Asparaginase_C"/>
    <property type="match status" value="1"/>
</dbReference>
<dbReference type="SMART" id="SM00870">
    <property type="entry name" value="Asparaginase"/>
    <property type="match status" value="1"/>
</dbReference>
<dbReference type="PANTHER" id="PTHR11707:SF28">
    <property type="entry name" value="60 KDA LYSOPHOSPHOLIPASE"/>
    <property type="match status" value="1"/>
</dbReference>
<comment type="similarity">
    <text evidence="1">Belongs to the asparaginase 1 family.</text>
</comment>
<proteinExistence type="inferred from homology"/>
<name>A0A9W6H618_9MICO</name>
<dbReference type="InterPro" id="IPR036152">
    <property type="entry name" value="Asp/glu_Ase-like_sf"/>
</dbReference>
<evidence type="ECO:0000259" key="6">
    <source>
        <dbReference type="Pfam" id="PF00710"/>
    </source>
</evidence>
<evidence type="ECO:0000313" key="9">
    <source>
        <dbReference type="Proteomes" id="UP001142462"/>
    </source>
</evidence>
<feature type="binding site" evidence="4">
    <location>
        <position position="55"/>
    </location>
    <ligand>
        <name>substrate</name>
    </ligand>
</feature>
<evidence type="ECO:0000256" key="1">
    <source>
        <dbReference type="ARBA" id="ARBA00010518"/>
    </source>
</evidence>
<dbReference type="AlphaFoldDB" id="A0A9W6H618"/>
<dbReference type="RefSeq" id="WP_271174485.1">
    <property type="nucleotide sequence ID" value="NZ_BSEJ01000018.1"/>
</dbReference>
<dbReference type="Gene3D" id="3.40.50.1170">
    <property type="entry name" value="L-asparaginase, N-terminal domain"/>
    <property type="match status" value="1"/>
</dbReference>
<feature type="domain" description="L-asparaginase N-terminal" evidence="6">
    <location>
        <begin position="7"/>
        <end position="179"/>
    </location>
</feature>
<dbReference type="SFLD" id="SFLDS00057">
    <property type="entry name" value="Glutaminase/Asparaginase"/>
    <property type="match status" value="1"/>
</dbReference>
<dbReference type="EC" id="3.5.1.1" evidence="2"/>
<dbReference type="PANTHER" id="PTHR11707">
    <property type="entry name" value="L-ASPARAGINASE"/>
    <property type="match status" value="1"/>
</dbReference>
<dbReference type="PROSITE" id="PS51732">
    <property type="entry name" value="ASN_GLN_ASE_3"/>
    <property type="match status" value="1"/>
</dbReference>
<dbReference type="SUPFAM" id="SSF53774">
    <property type="entry name" value="Glutaminase/Asparaginase"/>
    <property type="match status" value="1"/>
</dbReference>
<evidence type="ECO:0000259" key="7">
    <source>
        <dbReference type="Pfam" id="PF17763"/>
    </source>
</evidence>
<accession>A0A9W6H618</accession>
<evidence type="ECO:0000256" key="5">
    <source>
        <dbReference type="PROSITE-ProRule" id="PRU10099"/>
    </source>
</evidence>
<dbReference type="PRINTS" id="PR00139">
    <property type="entry name" value="ASNGLNASE"/>
</dbReference>
<dbReference type="PIRSF" id="PIRSF500176">
    <property type="entry name" value="L_ASNase"/>
    <property type="match status" value="1"/>
</dbReference>
<feature type="active site" description="O-isoaspartyl threonine intermediate" evidence="3">
    <location>
        <position position="15"/>
    </location>
</feature>
<organism evidence="8 9">
    <name type="scientific">Microbacterium barkeri</name>
    <dbReference type="NCBI Taxonomy" id="33917"/>
    <lineage>
        <taxon>Bacteria</taxon>
        <taxon>Bacillati</taxon>
        <taxon>Actinomycetota</taxon>
        <taxon>Actinomycetes</taxon>
        <taxon>Micrococcales</taxon>
        <taxon>Microbacteriaceae</taxon>
        <taxon>Microbacterium</taxon>
    </lineage>
</organism>
<feature type="active site" evidence="5">
    <location>
        <position position="15"/>
    </location>
</feature>
<dbReference type="InterPro" id="IPR027474">
    <property type="entry name" value="L-asparaginase_N"/>
</dbReference>
<dbReference type="InterPro" id="IPR027473">
    <property type="entry name" value="L-asparaginase_C"/>
</dbReference>
<sequence>MTPAPAVVVVATGGTIASRPSAEGGTAPALGGDAITASAGASAPVRVVDLMAEDSAALDLARMQEIADAVADALADPHTTGVVVLHGTDSLEETALLVGLQCGADPRPIVLTGAQFLPDDPRSDGPANVAAALAIASGEAAAPRHPATGGAVIVFGGRVLPAWGASKARTDDADAFRRSGDASGAPVLAAPALAAPALATARRAHDGVARVRVDVVAVVPGGDDLHLRASAAAGARAVVLEALGSGNASPAIVEGVRRCVDQGVRVAVTSRVPEGALAATYGGGGGGHDLVVAGAAMARTLRAGQARILLAELLARGMADDAIAAALAA</sequence>
<keyword evidence="9" id="KW-1185">Reference proteome</keyword>
<dbReference type="EMBL" id="BSEJ01000018">
    <property type="protein sequence ID" value="GLJ62804.1"/>
    <property type="molecule type" value="Genomic_DNA"/>
</dbReference>
<gene>
    <name evidence="8" type="primary">ansA</name>
    <name evidence="8" type="ORF">GCM10017576_29350</name>
</gene>
<feature type="domain" description="Asparaginase/glutaminase C-terminal" evidence="7">
    <location>
        <begin position="212"/>
        <end position="325"/>
    </location>
</feature>
<comment type="caution">
    <text evidence="8">The sequence shown here is derived from an EMBL/GenBank/DDBJ whole genome shotgun (WGS) entry which is preliminary data.</text>
</comment>
<feature type="binding site" evidence="4">
    <location>
        <begin position="88"/>
        <end position="89"/>
    </location>
    <ligand>
        <name>substrate</name>
    </ligand>
</feature>
<dbReference type="Proteomes" id="UP001142462">
    <property type="component" value="Unassembled WGS sequence"/>
</dbReference>
<dbReference type="PIRSF" id="PIRSF001220">
    <property type="entry name" value="L-ASNase_gatD"/>
    <property type="match status" value="1"/>
</dbReference>
<reference evidence="8" key="1">
    <citation type="journal article" date="2014" name="Int. J. Syst. Evol. Microbiol.">
        <title>Complete genome sequence of Corynebacterium casei LMG S-19264T (=DSM 44701T), isolated from a smear-ripened cheese.</title>
        <authorList>
            <consortium name="US DOE Joint Genome Institute (JGI-PGF)"/>
            <person name="Walter F."/>
            <person name="Albersmeier A."/>
            <person name="Kalinowski J."/>
            <person name="Ruckert C."/>
        </authorList>
    </citation>
    <scope>NUCLEOTIDE SEQUENCE</scope>
    <source>
        <strain evidence="8">VKM Ac-1020</strain>
    </source>
</reference>
<dbReference type="InterPro" id="IPR006034">
    <property type="entry name" value="Asparaginase/glutaminase-like"/>
</dbReference>
<dbReference type="GO" id="GO:0004067">
    <property type="term" value="F:asparaginase activity"/>
    <property type="evidence" value="ECO:0007669"/>
    <property type="project" value="UniProtKB-UniRule"/>
</dbReference>
<evidence type="ECO:0000256" key="4">
    <source>
        <dbReference type="PIRSR" id="PIRSR001220-2"/>
    </source>
</evidence>
<dbReference type="PROSITE" id="PS00144">
    <property type="entry name" value="ASN_GLN_ASE_1"/>
    <property type="match status" value="1"/>
</dbReference>
<evidence type="ECO:0000256" key="3">
    <source>
        <dbReference type="PIRSR" id="PIRSR001220-1"/>
    </source>
</evidence>
<dbReference type="InterPro" id="IPR037152">
    <property type="entry name" value="L-asparaginase_N_sf"/>
</dbReference>
<reference evidence="8" key="2">
    <citation type="submission" date="2023-01" db="EMBL/GenBank/DDBJ databases">
        <authorList>
            <person name="Sun Q."/>
            <person name="Evtushenko L."/>
        </authorList>
    </citation>
    <scope>NUCLEOTIDE SEQUENCE</scope>
    <source>
        <strain evidence="8">VKM Ac-1020</strain>
    </source>
</reference>
<dbReference type="InterPro" id="IPR040919">
    <property type="entry name" value="Asparaginase_C"/>
</dbReference>
<evidence type="ECO:0000313" key="8">
    <source>
        <dbReference type="EMBL" id="GLJ62804.1"/>
    </source>
</evidence>
<dbReference type="GO" id="GO:0006520">
    <property type="term" value="P:amino acid metabolic process"/>
    <property type="evidence" value="ECO:0007669"/>
    <property type="project" value="InterPro"/>
</dbReference>
<evidence type="ECO:0000256" key="2">
    <source>
        <dbReference type="ARBA" id="ARBA00012920"/>
    </source>
</evidence>
<dbReference type="Pfam" id="PF00710">
    <property type="entry name" value="Asparaginase"/>
    <property type="match status" value="1"/>
</dbReference>